<accession>A0A252F806</accession>
<dbReference type="OrthoDB" id="2353502at2"/>
<proteinExistence type="predicted"/>
<dbReference type="AlphaFoldDB" id="A0A252F806"/>
<protein>
    <recommendedName>
        <fullName evidence="2">SLH domain-containing protein</fullName>
    </recommendedName>
</protein>
<feature type="domain" description="SLH" evidence="2">
    <location>
        <begin position="5"/>
        <end position="38"/>
    </location>
</feature>
<evidence type="ECO:0000313" key="4">
    <source>
        <dbReference type="Proteomes" id="UP000194903"/>
    </source>
</evidence>
<organism evidence="3 4">
    <name type="scientific">Butyricicoccus porcorum</name>
    <dbReference type="NCBI Taxonomy" id="1945634"/>
    <lineage>
        <taxon>Bacteria</taxon>
        <taxon>Bacillati</taxon>
        <taxon>Bacillota</taxon>
        <taxon>Clostridia</taxon>
        <taxon>Eubacteriales</taxon>
        <taxon>Butyricicoccaceae</taxon>
        <taxon>Butyricicoccus</taxon>
    </lineage>
</organism>
<dbReference type="Pfam" id="PF00395">
    <property type="entry name" value="SLH"/>
    <property type="match status" value="1"/>
</dbReference>
<dbReference type="Proteomes" id="UP000194903">
    <property type="component" value="Unassembled WGS sequence"/>
</dbReference>
<name>A0A252F806_9FIRM</name>
<dbReference type="EMBL" id="NHOC01000001">
    <property type="protein sequence ID" value="OUM21884.1"/>
    <property type="molecule type" value="Genomic_DNA"/>
</dbReference>
<keyword evidence="1" id="KW-0677">Repeat</keyword>
<comment type="caution">
    <text evidence="3">The sequence shown here is derived from an EMBL/GenBank/DDBJ whole genome shotgun (WGS) entry which is preliminary data.</text>
</comment>
<sequence length="76" mass="7980">MSGRAQNAMQWAASEGVMSGINTGNLNPKGTLTRAEAAFFGSRDCIEGITKSMSYCAPSAGESGGRRCLCLRFVLS</sequence>
<dbReference type="InterPro" id="IPR001119">
    <property type="entry name" value="SLH_dom"/>
</dbReference>
<evidence type="ECO:0000313" key="3">
    <source>
        <dbReference type="EMBL" id="OUM21884.1"/>
    </source>
</evidence>
<gene>
    <name evidence="3" type="ORF">CBW42_01305</name>
</gene>
<evidence type="ECO:0000259" key="2">
    <source>
        <dbReference type="Pfam" id="PF00395"/>
    </source>
</evidence>
<keyword evidence="4" id="KW-1185">Reference proteome</keyword>
<reference evidence="3 4" key="1">
    <citation type="submission" date="2017-05" db="EMBL/GenBank/DDBJ databases">
        <title>Butyricicoccus porcorum sp. nov. a butyrate-producing bacterium from the swine intestinal tract.</title>
        <authorList>
            <person name="Trachsel J."/>
            <person name="Humphrey S."/>
            <person name="Allen H.K."/>
        </authorList>
    </citation>
    <scope>NUCLEOTIDE SEQUENCE [LARGE SCALE GENOMIC DNA]</scope>
    <source>
        <strain evidence="3">BB10</strain>
    </source>
</reference>
<evidence type="ECO:0000256" key="1">
    <source>
        <dbReference type="ARBA" id="ARBA00022737"/>
    </source>
</evidence>